<proteinExistence type="predicted"/>
<evidence type="ECO:0000256" key="1">
    <source>
        <dbReference type="SAM" id="MobiDB-lite"/>
    </source>
</evidence>
<organism evidence="2 3">
    <name type="scientific">Passalora fulva</name>
    <name type="common">Tomato leaf mold</name>
    <name type="synonym">Cladosporium fulvum</name>
    <dbReference type="NCBI Taxonomy" id="5499"/>
    <lineage>
        <taxon>Eukaryota</taxon>
        <taxon>Fungi</taxon>
        <taxon>Dikarya</taxon>
        <taxon>Ascomycota</taxon>
        <taxon>Pezizomycotina</taxon>
        <taxon>Dothideomycetes</taxon>
        <taxon>Dothideomycetidae</taxon>
        <taxon>Mycosphaerellales</taxon>
        <taxon>Mycosphaerellaceae</taxon>
        <taxon>Fulvia</taxon>
    </lineage>
</organism>
<evidence type="ECO:0000313" key="3">
    <source>
        <dbReference type="Proteomes" id="UP000756132"/>
    </source>
</evidence>
<dbReference type="GeneID" id="71993311"/>
<dbReference type="EMBL" id="CP090174">
    <property type="protein sequence ID" value="UJO24643.1"/>
    <property type="molecule type" value="Genomic_DNA"/>
</dbReference>
<dbReference type="OrthoDB" id="8249012at2759"/>
<reference evidence="2" key="2">
    <citation type="journal article" date="2022" name="Microb. Genom.">
        <title>A chromosome-scale genome assembly of the tomato pathogen Cladosporium fulvum reveals a compartmentalized genome architecture and the presence of a dispensable chromosome.</title>
        <authorList>
            <person name="Zaccaron A.Z."/>
            <person name="Chen L.H."/>
            <person name="Samaras A."/>
            <person name="Stergiopoulos I."/>
        </authorList>
    </citation>
    <scope>NUCLEOTIDE SEQUENCE</scope>
    <source>
        <strain evidence="2">Race5_Kim</strain>
    </source>
</reference>
<feature type="compositionally biased region" description="Low complexity" evidence="1">
    <location>
        <begin position="261"/>
        <end position="272"/>
    </location>
</feature>
<evidence type="ECO:0000313" key="2">
    <source>
        <dbReference type="EMBL" id="UJO24643.1"/>
    </source>
</evidence>
<name>A0A9Q8PLI4_PASFU</name>
<dbReference type="GO" id="GO:0006281">
    <property type="term" value="P:DNA repair"/>
    <property type="evidence" value="ECO:0007669"/>
    <property type="project" value="InterPro"/>
</dbReference>
<dbReference type="RefSeq" id="XP_047769009.1">
    <property type="nucleotide sequence ID" value="XM_047912581.1"/>
</dbReference>
<dbReference type="KEGG" id="ffu:CLAFUR5_13433"/>
<dbReference type="PANTHER" id="PTHR21521">
    <property type="entry name" value="AMUN, ISOFORM A"/>
    <property type="match status" value="1"/>
</dbReference>
<dbReference type="SUPFAM" id="SSF48150">
    <property type="entry name" value="DNA-glycosylase"/>
    <property type="match status" value="1"/>
</dbReference>
<feature type="compositionally biased region" description="Basic and acidic residues" evidence="1">
    <location>
        <begin position="220"/>
        <end position="243"/>
    </location>
</feature>
<keyword evidence="3" id="KW-1185">Reference proteome</keyword>
<dbReference type="AlphaFoldDB" id="A0A9Q8PLI4"/>
<protein>
    <submittedName>
        <fullName evidence="2">Uncharacterized protein</fullName>
    </submittedName>
</protein>
<reference evidence="2" key="1">
    <citation type="submission" date="2021-12" db="EMBL/GenBank/DDBJ databases">
        <authorList>
            <person name="Zaccaron A."/>
            <person name="Stergiopoulos I."/>
        </authorList>
    </citation>
    <scope>NUCLEOTIDE SEQUENCE</scope>
    <source>
        <strain evidence="2">Race5_Kim</strain>
    </source>
</reference>
<dbReference type="InterPro" id="IPR011257">
    <property type="entry name" value="DNA_glycosylase"/>
</dbReference>
<accession>A0A9Q8PLI4</accession>
<dbReference type="GO" id="GO:0003824">
    <property type="term" value="F:catalytic activity"/>
    <property type="evidence" value="ECO:0007669"/>
    <property type="project" value="InterPro"/>
</dbReference>
<dbReference type="PANTHER" id="PTHR21521:SF0">
    <property type="entry name" value="AMUN, ISOFORM A"/>
    <property type="match status" value="1"/>
</dbReference>
<gene>
    <name evidence="2" type="ORF">CLAFUR5_13433</name>
</gene>
<feature type="region of interest" description="Disordered" evidence="1">
    <location>
        <begin position="207"/>
        <end position="279"/>
    </location>
</feature>
<dbReference type="Proteomes" id="UP000756132">
    <property type="component" value="Chromosome 12"/>
</dbReference>
<sequence length="279" mass="30792">MHDKYSFTNITLEDFHVILDSYAGIVPSKLSDLDKARYDTVPTGLETTTDDPSTLTKAEVVTLVDWKLSHATFRPTLKALVNQNDEDTIAQVTATAFETFSKDPKSNAKPALAELTKLKGIGPATASLLLSVYDPDHAPFFSDELFRWAFCDAGKGKGWDRPIKYTPKEYLELFGKVQELRQRLEVKAVEAEKVAYVLGKRAAGVKLSKDEAQASTTQSDTKRKAASHDERALKTTKPAKEKAVAPAVKRSKLDTADNQPATTTRTTRSSARLNADEQK</sequence>